<dbReference type="SMART" id="SM00884">
    <property type="entry name" value="Cullin_Nedd8"/>
    <property type="match status" value="1"/>
</dbReference>
<proteinExistence type="predicted"/>
<dbReference type="EMBL" id="HBGG01016857">
    <property type="protein sequence ID" value="CAD9206420.1"/>
    <property type="molecule type" value="Transcribed_RNA"/>
</dbReference>
<accession>A0A7S1SRY7</accession>
<dbReference type="InterPro" id="IPR036388">
    <property type="entry name" value="WH-like_DNA-bd_sf"/>
</dbReference>
<gene>
    <name evidence="2" type="ORF">TCHU04912_LOCUS8656</name>
</gene>
<dbReference type="Pfam" id="PF26557">
    <property type="entry name" value="Cullin_AB"/>
    <property type="match status" value="1"/>
</dbReference>
<dbReference type="Gene3D" id="3.30.230.130">
    <property type="entry name" value="Cullin, Chain C, Domain 2"/>
    <property type="match status" value="1"/>
</dbReference>
<dbReference type="InterPro" id="IPR036390">
    <property type="entry name" value="WH_DNA-bd_sf"/>
</dbReference>
<protein>
    <recommendedName>
        <fullName evidence="1">Cullin neddylation domain-containing protein</fullName>
    </recommendedName>
</protein>
<evidence type="ECO:0000313" key="2">
    <source>
        <dbReference type="EMBL" id="CAD9206420.1"/>
    </source>
</evidence>
<dbReference type="FunFam" id="1.10.10.10:FF:000503">
    <property type="entry name" value="Cullin-1"/>
    <property type="match status" value="1"/>
</dbReference>
<reference evidence="2" key="1">
    <citation type="submission" date="2021-01" db="EMBL/GenBank/DDBJ databases">
        <authorList>
            <person name="Corre E."/>
            <person name="Pelletier E."/>
            <person name="Niang G."/>
            <person name="Scheremetjew M."/>
            <person name="Finn R."/>
            <person name="Kale V."/>
            <person name="Holt S."/>
            <person name="Cochrane G."/>
            <person name="Meng A."/>
            <person name="Brown T."/>
            <person name="Cohen L."/>
        </authorList>
    </citation>
    <scope>NUCLEOTIDE SEQUENCE</scope>
    <source>
        <strain evidence="2">PLY429</strain>
    </source>
</reference>
<dbReference type="InterPro" id="IPR036317">
    <property type="entry name" value="Cullin_homology_sf"/>
</dbReference>
<dbReference type="InterPro" id="IPR045093">
    <property type="entry name" value="Cullin"/>
</dbReference>
<dbReference type="Pfam" id="PF10557">
    <property type="entry name" value="Cullin_Nedd8"/>
    <property type="match status" value="1"/>
</dbReference>
<dbReference type="SUPFAM" id="SSF75632">
    <property type="entry name" value="Cullin homology domain"/>
    <property type="match status" value="1"/>
</dbReference>
<dbReference type="AlphaFoldDB" id="A0A7S1SRY7"/>
<dbReference type="GO" id="GO:0006511">
    <property type="term" value="P:ubiquitin-dependent protein catabolic process"/>
    <property type="evidence" value="ECO:0007669"/>
    <property type="project" value="InterPro"/>
</dbReference>
<dbReference type="Gene3D" id="1.10.10.10">
    <property type="entry name" value="Winged helix-like DNA-binding domain superfamily/Winged helix DNA-binding domain"/>
    <property type="match status" value="1"/>
</dbReference>
<organism evidence="2">
    <name type="scientific">Tetraselmis chuii</name>
    <dbReference type="NCBI Taxonomy" id="63592"/>
    <lineage>
        <taxon>Eukaryota</taxon>
        <taxon>Viridiplantae</taxon>
        <taxon>Chlorophyta</taxon>
        <taxon>core chlorophytes</taxon>
        <taxon>Chlorodendrophyceae</taxon>
        <taxon>Chlorodendrales</taxon>
        <taxon>Chlorodendraceae</taxon>
        <taxon>Tetraselmis</taxon>
    </lineage>
</organism>
<dbReference type="InterPro" id="IPR059120">
    <property type="entry name" value="Cullin-like_AB"/>
</dbReference>
<dbReference type="PANTHER" id="PTHR11932">
    <property type="entry name" value="CULLIN"/>
    <property type="match status" value="1"/>
</dbReference>
<dbReference type="GO" id="GO:0031625">
    <property type="term" value="F:ubiquitin protein ligase binding"/>
    <property type="evidence" value="ECO:0007669"/>
    <property type="project" value="InterPro"/>
</dbReference>
<dbReference type="SUPFAM" id="SSF46785">
    <property type="entry name" value="Winged helix' DNA-binding domain"/>
    <property type="match status" value="1"/>
</dbReference>
<sequence>MTYMEVKERLNLPDEDITRLLHSLACAKYKVLLKSPDSKSISKEDSFSFNEAFTDRMRRIKISLPVVDEKKKVIEDVDKDRRYAIDAAIVRTMKSRKQLQHQQLILEVVQQLSRMFKPDFKLIKKRIEDLISRDYLERDADNANLYRYLA</sequence>
<evidence type="ECO:0000259" key="1">
    <source>
        <dbReference type="SMART" id="SM00884"/>
    </source>
</evidence>
<name>A0A7S1SRY7_9CHLO</name>
<dbReference type="InterPro" id="IPR019559">
    <property type="entry name" value="Cullin_neddylation_domain"/>
</dbReference>
<feature type="domain" description="Cullin neddylation" evidence="1">
    <location>
        <begin position="77"/>
        <end position="144"/>
    </location>
</feature>